<keyword evidence="2 6" id="KW-0119">Carbohydrate metabolism</keyword>
<dbReference type="EC" id="3.2.1.8" evidence="6"/>
<dbReference type="Pfam" id="PF00331">
    <property type="entry name" value="Glyco_hydro_10"/>
    <property type="match status" value="1"/>
</dbReference>
<dbReference type="PANTHER" id="PTHR31490">
    <property type="entry name" value="GLYCOSYL HYDROLASE"/>
    <property type="match status" value="1"/>
</dbReference>
<proteinExistence type="inferred from homology"/>
<dbReference type="PRINTS" id="PR00134">
    <property type="entry name" value="GLHYDRLASE10"/>
</dbReference>
<dbReference type="InterPro" id="IPR031158">
    <property type="entry name" value="GH10_AS"/>
</dbReference>
<dbReference type="InterPro" id="IPR017853">
    <property type="entry name" value="GH"/>
</dbReference>
<dbReference type="Gene3D" id="3.20.20.80">
    <property type="entry name" value="Glycosidases"/>
    <property type="match status" value="1"/>
</dbReference>
<evidence type="ECO:0000259" key="7">
    <source>
        <dbReference type="PROSITE" id="PS51760"/>
    </source>
</evidence>
<keyword evidence="1 6" id="KW-0378">Hydrolase</keyword>
<protein>
    <recommendedName>
        <fullName evidence="6">Beta-xylanase</fullName>
        <ecNumber evidence="6">3.2.1.8</ecNumber>
    </recommendedName>
</protein>
<keyword evidence="4 6" id="KW-0624">Polysaccharide degradation</keyword>
<dbReference type="SUPFAM" id="SSF51445">
    <property type="entry name" value="(Trans)glycosidases"/>
    <property type="match status" value="1"/>
</dbReference>
<keyword evidence="9" id="KW-1185">Reference proteome</keyword>
<evidence type="ECO:0000256" key="3">
    <source>
        <dbReference type="ARBA" id="ARBA00023295"/>
    </source>
</evidence>
<dbReference type="PANTHER" id="PTHR31490:SF90">
    <property type="entry name" value="ENDO-1,4-BETA-XYLANASE A"/>
    <property type="match status" value="1"/>
</dbReference>
<dbReference type="InterPro" id="IPR001000">
    <property type="entry name" value="GH10_dom"/>
</dbReference>
<evidence type="ECO:0000256" key="4">
    <source>
        <dbReference type="ARBA" id="ARBA00023326"/>
    </source>
</evidence>
<dbReference type="AlphaFoldDB" id="A0A1G9S549"/>
<dbReference type="EMBL" id="FNGV01000007">
    <property type="protein sequence ID" value="SDM30410.1"/>
    <property type="molecule type" value="Genomic_DNA"/>
</dbReference>
<dbReference type="Proteomes" id="UP000199440">
    <property type="component" value="Unassembled WGS sequence"/>
</dbReference>
<sequence length="376" mass="42914">MNRKTASTVLLLGILFLNGCGEKKKDIETPKKSETLSLKEAFSEDFLIGVAINNRVIEETDTLAVGLVAREFNSISPENVMKWGELHPAPDVYHFDLSDKYVAFGEKKNMHIIGHTLLWHSQIGSWMNEVKDSAVMSSYIENHINAVAGRYKGRIYGWDVLNEALNEDGSLRESIFLKVMGEDYIERAFSLAAKADPKAELYYNDYNMWKPEKRAGAIKLIKKLQTKGARIDGVGMQAHWSLSGPSLEDIEQSIIAYAELGLKVMITELDITVLPNPWDLEGAEISQNFEGSEIMNPFPNQLPDSVQIQLAERYENIFRLFLKHKAKIDRVTFWGVNDKVSWLNNWPIKGRTNYPLPFDRAFEPKKAYERILRLKK</sequence>
<comment type="similarity">
    <text evidence="6">Belongs to the glycosyl hydrolase 10 (cellulase F) family.</text>
</comment>
<dbReference type="PROSITE" id="PS51760">
    <property type="entry name" value="GH10_2"/>
    <property type="match status" value="1"/>
</dbReference>
<gene>
    <name evidence="8" type="ORF">SAMN04488514_107105</name>
</gene>
<keyword evidence="3 6" id="KW-0326">Glycosidase</keyword>
<dbReference type="RefSeq" id="WP_089891176.1">
    <property type="nucleotide sequence ID" value="NZ_FNGV01000007.1"/>
</dbReference>
<keyword evidence="8" id="KW-0858">Xylan degradation</keyword>
<dbReference type="GO" id="GO:0031176">
    <property type="term" value="F:endo-1,4-beta-xylanase activity"/>
    <property type="evidence" value="ECO:0007669"/>
    <property type="project" value="UniProtKB-EC"/>
</dbReference>
<evidence type="ECO:0000256" key="1">
    <source>
        <dbReference type="ARBA" id="ARBA00022801"/>
    </source>
</evidence>
<name>A0A1G9S549_9FLAO</name>
<comment type="catalytic activity">
    <reaction evidence="6">
        <text>Endohydrolysis of (1-&gt;4)-beta-D-xylosidic linkages in xylans.</text>
        <dbReference type="EC" id="3.2.1.8"/>
    </reaction>
</comment>
<feature type="domain" description="GH10" evidence="7">
    <location>
        <begin position="32"/>
        <end position="374"/>
    </location>
</feature>
<dbReference type="GO" id="GO:0045493">
    <property type="term" value="P:xylan catabolic process"/>
    <property type="evidence" value="ECO:0007669"/>
    <property type="project" value="UniProtKB-KW"/>
</dbReference>
<dbReference type="InterPro" id="IPR044846">
    <property type="entry name" value="GH10"/>
</dbReference>
<dbReference type="PROSITE" id="PS00591">
    <property type="entry name" value="GH10_1"/>
    <property type="match status" value="1"/>
</dbReference>
<reference evidence="8 9" key="1">
    <citation type="submission" date="2016-10" db="EMBL/GenBank/DDBJ databases">
        <authorList>
            <person name="de Groot N.N."/>
        </authorList>
    </citation>
    <scope>NUCLEOTIDE SEQUENCE [LARGE SCALE GENOMIC DNA]</scope>
    <source>
        <strain evidence="8 9">DSM 19886</strain>
    </source>
</reference>
<evidence type="ECO:0000313" key="9">
    <source>
        <dbReference type="Proteomes" id="UP000199440"/>
    </source>
</evidence>
<dbReference type="OrthoDB" id="9809277at2"/>
<accession>A0A1G9S549</accession>
<evidence type="ECO:0000256" key="2">
    <source>
        <dbReference type="ARBA" id="ARBA00023277"/>
    </source>
</evidence>
<dbReference type="SMART" id="SM00633">
    <property type="entry name" value="Glyco_10"/>
    <property type="match status" value="1"/>
</dbReference>
<organism evidence="8 9">
    <name type="scientific">Kriegella aquimaris</name>
    <dbReference type="NCBI Taxonomy" id="192904"/>
    <lineage>
        <taxon>Bacteria</taxon>
        <taxon>Pseudomonadati</taxon>
        <taxon>Bacteroidota</taxon>
        <taxon>Flavobacteriia</taxon>
        <taxon>Flavobacteriales</taxon>
        <taxon>Flavobacteriaceae</taxon>
        <taxon>Kriegella</taxon>
    </lineage>
</organism>
<feature type="active site" description="Nucleophile" evidence="5">
    <location>
        <position position="268"/>
    </location>
</feature>
<evidence type="ECO:0000256" key="5">
    <source>
        <dbReference type="PROSITE-ProRule" id="PRU10061"/>
    </source>
</evidence>
<evidence type="ECO:0000256" key="6">
    <source>
        <dbReference type="RuleBase" id="RU361174"/>
    </source>
</evidence>
<dbReference type="STRING" id="192904.SAMN04488514_107105"/>
<evidence type="ECO:0000313" key="8">
    <source>
        <dbReference type="EMBL" id="SDM30410.1"/>
    </source>
</evidence>